<evidence type="ECO:0000256" key="2">
    <source>
        <dbReference type="SAM" id="SignalP"/>
    </source>
</evidence>
<accession>A0A138AN39</accession>
<sequence length="197" mass="21132">MRHQAVVVAIAVSSALVLSGCAVTISGEPIAAGNSRTAPRPLPFNPTIKERTNDRTDGTSFEPCAAYTESELRALDINPTSIEDAAKVDSANYRGCHWRANDYTVARGGGDYSQVVGREMTLDDYKRYMNSLPWQTDHIVHGRHLAIAIENNYCIAAFASDESIVTTTAASTNPSPGRTVECARAVAFASLAITKAP</sequence>
<feature type="chain" id="PRO_5038611245" description="DUF3558 domain-containing protein" evidence="2">
    <location>
        <begin position="20"/>
        <end position="197"/>
    </location>
</feature>
<dbReference type="AlphaFoldDB" id="A0A138AN39"/>
<evidence type="ECO:0000256" key="1">
    <source>
        <dbReference type="SAM" id="MobiDB-lite"/>
    </source>
</evidence>
<gene>
    <name evidence="3" type="ORF">AXK60_24485</name>
</gene>
<evidence type="ECO:0000313" key="4">
    <source>
        <dbReference type="Proteomes" id="UP000070258"/>
    </source>
</evidence>
<dbReference type="OrthoDB" id="4473371at2"/>
<feature type="compositionally biased region" description="Basic and acidic residues" evidence="1">
    <location>
        <begin position="48"/>
        <end position="57"/>
    </location>
</feature>
<evidence type="ECO:0000313" key="3">
    <source>
        <dbReference type="EMBL" id="KXP11881.1"/>
    </source>
</evidence>
<dbReference type="STRING" id="239498.AXK60_24485"/>
<dbReference type="InterPro" id="IPR024520">
    <property type="entry name" value="DUF3558"/>
</dbReference>
<keyword evidence="2" id="KW-0732">Signal</keyword>
<dbReference type="EMBL" id="LSRF01000017">
    <property type="protein sequence ID" value="KXP11881.1"/>
    <property type="molecule type" value="Genomic_DNA"/>
</dbReference>
<evidence type="ECO:0008006" key="5">
    <source>
        <dbReference type="Google" id="ProtNLM"/>
    </source>
</evidence>
<protein>
    <recommendedName>
        <fullName evidence="5">DUF3558 domain-containing protein</fullName>
    </recommendedName>
</protein>
<comment type="caution">
    <text evidence="3">The sequence shown here is derived from an EMBL/GenBank/DDBJ whole genome shotgun (WGS) entry which is preliminary data.</text>
</comment>
<name>A0A138AN39_9ACTN</name>
<dbReference type="Proteomes" id="UP000070258">
    <property type="component" value="Unassembled WGS sequence"/>
</dbReference>
<dbReference type="PROSITE" id="PS51257">
    <property type="entry name" value="PROKAR_LIPOPROTEIN"/>
    <property type="match status" value="1"/>
</dbReference>
<feature type="region of interest" description="Disordered" evidence="1">
    <location>
        <begin position="34"/>
        <end position="58"/>
    </location>
</feature>
<dbReference type="Pfam" id="PF12079">
    <property type="entry name" value="DUF3558"/>
    <property type="match status" value="1"/>
</dbReference>
<proteinExistence type="predicted"/>
<organism evidence="3 4">
    <name type="scientific">Tsukamurella pseudospumae</name>
    <dbReference type="NCBI Taxonomy" id="239498"/>
    <lineage>
        <taxon>Bacteria</taxon>
        <taxon>Bacillati</taxon>
        <taxon>Actinomycetota</taxon>
        <taxon>Actinomycetes</taxon>
        <taxon>Mycobacteriales</taxon>
        <taxon>Tsukamurellaceae</taxon>
        <taxon>Tsukamurella</taxon>
    </lineage>
</organism>
<reference evidence="4" key="1">
    <citation type="submission" date="2016-02" db="EMBL/GenBank/DDBJ databases">
        <authorList>
            <person name="Wen L."/>
            <person name="He K."/>
            <person name="Yang H."/>
        </authorList>
    </citation>
    <scope>NUCLEOTIDE SEQUENCE [LARGE SCALE GENOMIC DNA]</scope>
    <source>
        <strain evidence="4">JCM 15929</strain>
    </source>
</reference>
<feature type="signal peptide" evidence="2">
    <location>
        <begin position="1"/>
        <end position="19"/>
    </location>
</feature>